<dbReference type="EMBL" id="KN846958">
    <property type="protein sequence ID" value="KIW68489.1"/>
    <property type="molecule type" value="Genomic_DNA"/>
</dbReference>
<dbReference type="Proteomes" id="UP000054266">
    <property type="component" value="Unassembled WGS sequence"/>
</dbReference>
<organism evidence="1 2">
    <name type="scientific">Phialophora macrospora</name>
    <dbReference type="NCBI Taxonomy" id="1851006"/>
    <lineage>
        <taxon>Eukaryota</taxon>
        <taxon>Fungi</taxon>
        <taxon>Dikarya</taxon>
        <taxon>Ascomycota</taxon>
        <taxon>Pezizomycotina</taxon>
        <taxon>Eurotiomycetes</taxon>
        <taxon>Chaetothyriomycetidae</taxon>
        <taxon>Chaetothyriales</taxon>
        <taxon>Herpotrichiellaceae</taxon>
        <taxon>Phialophora</taxon>
    </lineage>
</organism>
<evidence type="ECO:0000313" key="2">
    <source>
        <dbReference type="Proteomes" id="UP000054266"/>
    </source>
</evidence>
<evidence type="ECO:0000313" key="1">
    <source>
        <dbReference type="EMBL" id="KIW68489.1"/>
    </source>
</evidence>
<protein>
    <submittedName>
        <fullName evidence="1">Uncharacterized protein</fullName>
    </submittedName>
</protein>
<dbReference type="STRING" id="5601.A0A0D2G9C2"/>
<sequence length="96" mass="10378">MAPRYITRPSATANTAASLSVDVSTIVKNVIDSIRRDGDAALSQEQIQAAISAVPEQTITDIRKVQANVRKFAEAQNASLKDMGIEIELSVFLSPY</sequence>
<keyword evidence="2" id="KW-1185">Reference proteome</keyword>
<gene>
    <name evidence="1" type="ORF">PV04_04431</name>
</gene>
<reference evidence="1 2" key="1">
    <citation type="submission" date="2015-01" db="EMBL/GenBank/DDBJ databases">
        <title>The Genome Sequence of Capronia semiimmersa CBS27337.</title>
        <authorList>
            <consortium name="The Broad Institute Genomics Platform"/>
            <person name="Cuomo C."/>
            <person name="de Hoog S."/>
            <person name="Gorbushina A."/>
            <person name="Stielow B."/>
            <person name="Teixiera M."/>
            <person name="Abouelleil A."/>
            <person name="Chapman S.B."/>
            <person name="Priest M."/>
            <person name="Young S.K."/>
            <person name="Wortman J."/>
            <person name="Nusbaum C."/>
            <person name="Birren B."/>
        </authorList>
    </citation>
    <scope>NUCLEOTIDE SEQUENCE [LARGE SCALE GENOMIC DNA]</scope>
    <source>
        <strain evidence="1 2">CBS 27337</strain>
    </source>
</reference>
<dbReference type="AlphaFoldDB" id="A0A0D2G9C2"/>
<proteinExistence type="predicted"/>
<name>A0A0D2G9C2_9EURO</name>
<accession>A0A0D2G9C2</accession>
<dbReference type="HOGENOM" id="CLU_2359504_0_0_1"/>